<evidence type="ECO:0000313" key="3">
    <source>
        <dbReference type="Proteomes" id="UP000006055"/>
    </source>
</evidence>
<dbReference type="HOGENOM" id="CLU_1803036_0_0_7"/>
<protein>
    <submittedName>
        <fullName evidence="2">Uncharacterized protein</fullName>
    </submittedName>
</protein>
<dbReference type="EMBL" id="CP003360">
    <property type="protein sequence ID" value="AFM27122.1"/>
    <property type="molecule type" value="Genomic_DNA"/>
</dbReference>
<reference evidence="3" key="1">
    <citation type="submission" date="2012-06" db="EMBL/GenBank/DDBJ databases">
        <title>Complete sequence of chromosome of Desulfomonile tiedjei DSM 6799.</title>
        <authorList>
            <person name="Lucas S."/>
            <person name="Copeland A."/>
            <person name="Lapidus A."/>
            <person name="Glavina del Rio T."/>
            <person name="Dalin E."/>
            <person name="Tice H."/>
            <person name="Bruce D."/>
            <person name="Goodwin L."/>
            <person name="Pitluck S."/>
            <person name="Peters L."/>
            <person name="Ovchinnikova G."/>
            <person name="Zeytun A."/>
            <person name="Lu M."/>
            <person name="Kyrpides N."/>
            <person name="Mavromatis K."/>
            <person name="Ivanova N."/>
            <person name="Brettin T."/>
            <person name="Detter J.C."/>
            <person name="Han C."/>
            <person name="Larimer F."/>
            <person name="Land M."/>
            <person name="Hauser L."/>
            <person name="Markowitz V."/>
            <person name="Cheng J.-F."/>
            <person name="Hugenholtz P."/>
            <person name="Woyke T."/>
            <person name="Wu D."/>
            <person name="Spring S."/>
            <person name="Schroeder M."/>
            <person name="Brambilla E."/>
            <person name="Klenk H.-P."/>
            <person name="Eisen J.A."/>
        </authorList>
    </citation>
    <scope>NUCLEOTIDE SEQUENCE [LARGE SCALE GENOMIC DNA]</scope>
    <source>
        <strain evidence="3">ATCC 49306 / DSM 6799 / DCB-1</strain>
    </source>
</reference>
<feature type="chain" id="PRO_5003687697" evidence="1">
    <location>
        <begin position="24"/>
        <end position="143"/>
    </location>
</feature>
<dbReference type="AlphaFoldDB" id="I4CC31"/>
<gene>
    <name evidence="2" type="ordered locus">Desti_4491</name>
</gene>
<organism evidence="2 3">
    <name type="scientific">Desulfomonile tiedjei (strain ATCC 49306 / DSM 6799 / DCB-1)</name>
    <dbReference type="NCBI Taxonomy" id="706587"/>
    <lineage>
        <taxon>Bacteria</taxon>
        <taxon>Pseudomonadati</taxon>
        <taxon>Thermodesulfobacteriota</taxon>
        <taxon>Desulfomonilia</taxon>
        <taxon>Desulfomonilales</taxon>
        <taxon>Desulfomonilaceae</taxon>
        <taxon>Desulfomonile</taxon>
    </lineage>
</organism>
<evidence type="ECO:0000256" key="1">
    <source>
        <dbReference type="SAM" id="SignalP"/>
    </source>
</evidence>
<keyword evidence="1" id="KW-0732">Signal</keyword>
<name>I4CC31_DESTA</name>
<dbReference type="RefSeq" id="WP_014812236.1">
    <property type="nucleotide sequence ID" value="NC_018025.1"/>
</dbReference>
<dbReference type="KEGG" id="dti:Desti_4491"/>
<keyword evidence="3" id="KW-1185">Reference proteome</keyword>
<feature type="signal peptide" evidence="1">
    <location>
        <begin position="1"/>
        <end position="23"/>
    </location>
</feature>
<proteinExistence type="predicted"/>
<dbReference type="Proteomes" id="UP000006055">
    <property type="component" value="Chromosome"/>
</dbReference>
<dbReference type="STRING" id="706587.Desti_4491"/>
<evidence type="ECO:0000313" key="2">
    <source>
        <dbReference type="EMBL" id="AFM27122.1"/>
    </source>
</evidence>
<sequence>MTARMIYILVFVCIFGFSLSAHALTCEECKELNKTKQSILQQLLKKDEELNAAFNKKNFSEVGEIRNKMLELRKKMIELRGTDEKCEEACRPDIVKGVECRKIIEDILRLEAVENTVDEAQVDALYRQLKTCNSEWEKLKKSD</sequence>
<accession>I4CC31</accession>